<evidence type="ECO:0000256" key="1">
    <source>
        <dbReference type="ARBA" id="ARBA00023172"/>
    </source>
</evidence>
<dbReference type="GO" id="GO:0015074">
    <property type="term" value="P:DNA integration"/>
    <property type="evidence" value="ECO:0007669"/>
    <property type="project" value="InterPro"/>
</dbReference>
<dbReference type="Proteomes" id="UP000013280">
    <property type="component" value="Unassembled WGS sequence"/>
</dbReference>
<organism evidence="3 4">
    <name type="scientific">Ralstonia pickettii OR214</name>
    <dbReference type="NCBI Taxonomy" id="1264675"/>
    <lineage>
        <taxon>Bacteria</taxon>
        <taxon>Pseudomonadati</taxon>
        <taxon>Pseudomonadota</taxon>
        <taxon>Betaproteobacteria</taxon>
        <taxon>Burkholderiales</taxon>
        <taxon>Burkholderiaceae</taxon>
        <taxon>Ralstonia</taxon>
    </lineage>
</organism>
<protein>
    <recommendedName>
        <fullName evidence="2">Tyr recombinase domain-containing protein</fullName>
    </recommendedName>
</protein>
<feature type="domain" description="Tyr recombinase" evidence="2">
    <location>
        <begin position="155"/>
        <end position="403"/>
    </location>
</feature>
<dbReference type="PATRIC" id="fig|1264675.3.peg.3946"/>
<dbReference type="GO" id="GO:0006310">
    <property type="term" value="P:DNA recombination"/>
    <property type="evidence" value="ECO:0007669"/>
    <property type="project" value="UniProtKB-KW"/>
</dbReference>
<dbReference type="RefSeq" id="WP_004633840.1">
    <property type="nucleotide sequence ID" value="NZ_APMQ01000012.1"/>
</dbReference>
<dbReference type="PROSITE" id="PS51898">
    <property type="entry name" value="TYR_RECOMBINASE"/>
    <property type="match status" value="1"/>
</dbReference>
<dbReference type="GO" id="GO:0003677">
    <property type="term" value="F:DNA binding"/>
    <property type="evidence" value="ECO:0007669"/>
    <property type="project" value="InterPro"/>
</dbReference>
<proteinExistence type="predicted"/>
<sequence length="418" mass="47371">DSRPGYHRLGNAYLIDRGLGLWGPEFRGASSEGRIPTVKTMNNYAQWLANFLEWAELRGIDIFSCDYATHVAGRYQKEMLEGLWSRTGQGLSATTVNVRVQQACDFLTWLTDKGNRPSFEVPYDIKTVKVGSAVSSIGHLDKIVRVRKGKVRPTKASLRMPADDEVRQWLARVNKRFGATQLLMCETVLLTAMRREEVVSLRLDTLPERREDWHIANPLAPAEQQQVRVNLRYGTKGPSYGTDHGDKIGPSRDILIPLTLALRWHEYRRTARNQAFAKWVKDAKGTARLARAKQSVHLFLRESDGARFKGTELYSAWTGVTPPIDGWSPHQGRHWWACSILWRELKKHQGIASLSHETATALLESTALSIIRLQIQPQLGHAQDSTTMIYLRWVMDMLAVPLSFDGEAEPEDDTEGEE</sequence>
<comment type="caution">
    <text evidence="3">The sequence shown here is derived from an EMBL/GenBank/DDBJ whole genome shotgun (WGS) entry which is preliminary data.</text>
</comment>
<dbReference type="InterPro" id="IPR002104">
    <property type="entry name" value="Integrase_catalytic"/>
</dbReference>
<evidence type="ECO:0000313" key="3">
    <source>
        <dbReference type="EMBL" id="ENZ76173.1"/>
    </source>
</evidence>
<evidence type="ECO:0000259" key="2">
    <source>
        <dbReference type="PROSITE" id="PS51898"/>
    </source>
</evidence>
<evidence type="ECO:0000313" key="4">
    <source>
        <dbReference type="Proteomes" id="UP000013280"/>
    </source>
</evidence>
<dbReference type="SUPFAM" id="SSF56349">
    <property type="entry name" value="DNA breaking-rejoining enzymes"/>
    <property type="match status" value="1"/>
</dbReference>
<feature type="non-terminal residue" evidence="3">
    <location>
        <position position="1"/>
    </location>
</feature>
<dbReference type="InterPro" id="IPR011010">
    <property type="entry name" value="DNA_brk_join_enz"/>
</dbReference>
<name>R0DRQ9_RALPI</name>
<accession>R0DRQ9</accession>
<dbReference type="AlphaFoldDB" id="R0DRQ9"/>
<dbReference type="InterPro" id="IPR013762">
    <property type="entry name" value="Integrase-like_cat_sf"/>
</dbReference>
<gene>
    <name evidence="3" type="ORF">OR214_04008</name>
</gene>
<dbReference type="Gene3D" id="1.10.443.10">
    <property type="entry name" value="Intergrase catalytic core"/>
    <property type="match status" value="1"/>
</dbReference>
<keyword evidence="1" id="KW-0233">DNA recombination</keyword>
<dbReference type="EMBL" id="APMQ01000012">
    <property type="protein sequence ID" value="ENZ76173.1"/>
    <property type="molecule type" value="Genomic_DNA"/>
</dbReference>
<reference evidence="3 4" key="1">
    <citation type="journal article" date="2013" name="Genome Announc.">
        <title>Draft Genome Sequence for Ralstonia sp. Strain OR214, a Bacterium with Potential for Bioremediation.</title>
        <authorList>
            <person name="Utturkar S.M."/>
            <person name="Bollmann A."/>
            <person name="Brzoska R.M."/>
            <person name="Klingeman D.M."/>
            <person name="Epstein S.E."/>
            <person name="Palumbo A.V."/>
            <person name="Brown S.D."/>
        </authorList>
    </citation>
    <scope>NUCLEOTIDE SEQUENCE [LARGE SCALE GENOMIC DNA]</scope>
    <source>
        <strain evidence="3 4">OR214</strain>
    </source>
</reference>